<feature type="compositionally biased region" description="Basic residues" evidence="2">
    <location>
        <begin position="1"/>
        <end position="20"/>
    </location>
</feature>
<dbReference type="AlphaFoldDB" id="A0A6G1GJA8"/>
<dbReference type="Proteomes" id="UP000800041">
    <property type="component" value="Unassembled WGS sequence"/>
</dbReference>
<dbReference type="PANTHER" id="PTHR13349:SF2">
    <property type="entry name" value="TRANSLATION MACHINERY-ASSOCIATED PROTEIN 16"/>
    <property type="match status" value="1"/>
</dbReference>
<evidence type="ECO:0000313" key="4">
    <source>
        <dbReference type="Proteomes" id="UP000800041"/>
    </source>
</evidence>
<comment type="similarity">
    <text evidence="1">Belongs to the TMA16 family.</text>
</comment>
<dbReference type="InterPro" id="IPR038356">
    <property type="entry name" value="Tma16_sf"/>
</dbReference>
<evidence type="ECO:0008006" key="5">
    <source>
        <dbReference type="Google" id="ProtNLM"/>
    </source>
</evidence>
<feature type="compositionally biased region" description="Basic and acidic residues" evidence="2">
    <location>
        <begin position="28"/>
        <end position="46"/>
    </location>
</feature>
<sequence>MPASTRVHKVQKQIHKKKGSKISALHANSRDSQRLQRASARDDKLSRQTVLKNKLNQPYIHRISYILSALPAEATILSIPQTQDVLATYLCRHDAELESEKTSRRPGRPASSREAQLKKIRDSEEKEYNSGFWIPDLGDADNVAKFRNWGGTWGGLSVLKFVRITTDGKRLDSSFPPGGKS</sequence>
<proteinExistence type="inferred from homology"/>
<evidence type="ECO:0000313" key="3">
    <source>
        <dbReference type="EMBL" id="KAF1980942.1"/>
    </source>
</evidence>
<evidence type="ECO:0000256" key="2">
    <source>
        <dbReference type="SAM" id="MobiDB-lite"/>
    </source>
</evidence>
<reference evidence="3" key="1">
    <citation type="journal article" date="2020" name="Stud. Mycol.">
        <title>101 Dothideomycetes genomes: a test case for predicting lifestyles and emergence of pathogens.</title>
        <authorList>
            <person name="Haridas S."/>
            <person name="Albert R."/>
            <person name="Binder M."/>
            <person name="Bloem J."/>
            <person name="Labutti K."/>
            <person name="Salamov A."/>
            <person name="Andreopoulos B."/>
            <person name="Baker S."/>
            <person name="Barry K."/>
            <person name="Bills G."/>
            <person name="Bluhm B."/>
            <person name="Cannon C."/>
            <person name="Castanera R."/>
            <person name="Culley D."/>
            <person name="Daum C."/>
            <person name="Ezra D."/>
            <person name="Gonzalez J."/>
            <person name="Henrissat B."/>
            <person name="Kuo A."/>
            <person name="Liang C."/>
            <person name="Lipzen A."/>
            <person name="Lutzoni F."/>
            <person name="Magnuson J."/>
            <person name="Mondo S."/>
            <person name="Nolan M."/>
            <person name="Ohm R."/>
            <person name="Pangilinan J."/>
            <person name="Park H.-J."/>
            <person name="Ramirez L."/>
            <person name="Alfaro M."/>
            <person name="Sun H."/>
            <person name="Tritt A."/>
            <person name="Yoshinaga Y."/>
            <person name="Zwiers L.-H."/>
            <person name="Turgeon B."/>
            <person name="Goodwin S."/>
            <person name="Spatafora J."/>
            <person name="Crous P."/>
            <person name="Grigoriev I."/>
        </authorList>
    </citation>
    <scope>NUCLEOTIDE SEQUENCE</scope>
    <source>
        <strain evidence="3">CBS 113979</strain>
    </source>
</reference>
<keyword evidence="4" id="KW-1185">Reference proteome</keyword>
<accession>A0A6G1GJA8</accession>
<dbReference type="Gene3D" id="1.20.1440.170">
    <property type="entry name" value="Translation machinery-associated protein 16-like"/>
    <property type="match status" value="1"/>
</dbReference>
<evidence type="ECO:0000256" key="1">
    <source>
        <dbReference type="ARBA" id="ARBA00034127"/>
    </source>
</evidence>
<organism evidence="3 4">
    <name type="scientific">Aulographum hederae CBS 113979</name>
    <dbReference type="NCBI Taxonomy" id="1176131"/>
    <lineage>
        <taxon>Eukaryota</taxon>
        <taxon>Fungi</taxon>
        <taxon>Dikarya</taxon>
        <taxon>Ascomycota</taxon>
        <taxon>Pezizomycotina</taxon>
        <taxon>Dothideomycetes</taxon>
        <taxon>Pleosporomycetidae</taxon>
        <taxon>Aulographales</taxon>
        <taxon>Aulographaceae</taxon>
    </lineage>
</organism>
<dbReference type="Pfam" id="PF11176">
    <property type="entry name" value="Tma16"/>
    <property type="match status" value="1"/>
</dbReference>
<dbReference type="EMBL" id="ML977213">
    <property type="protein sequence ID" value="KAF1980942.1"/>
    <property type="molecule type" value="Genomic_DNA"/>
</dbReference>
<dbReference type="OrthoDB" id="270284at2759"/>
<dbReference type="InterPro" id="IPR021346">
    <property type="entry name" value="Tma16"/>
</dbReference>
<feature type="region of interest" description="Disordered" evidence="2">
    <location>
        <begin position="97"/>
        <end position="122"/>
    </location>
</feature>
<feature type="region of interest" description="Disordered" evidence="2">
    <location>
        <begin position="1"/>
        <end position="46"/>
    </location>
</feature>
<protein>
    <recommendedName>
        <fullName evidence="5">Translation machinery-associated protein 16</fullName>
    </recommendedName>
</protein>
<dbReference type="PANTHER" id="PTHR13349">
    <property type="entry name" value="TRANSLATION MACHINERY-ASSOCIATED PROTEIN 16"/>
    <property type="match status" value="1"/>
</dbReference>
<dbReference type="GO" id="GO:0005634">
    <property type="term" value="C:nucleus"/>
    <property type="evidence" value="ECO:0007669"/>
    <property type="project" value="TreeGrafter"/>
</dbReference>
<name>A0A6G1GJA8_9PEZI</name>
<gene>
    <name evidence="3" type="ORF">K402DRAFT_415745</name>
</gene>